<accession>A0A454TM32</accession>
<dbReference type="EMBL" id="RJTL01000035">
    <property type="protein sequence ID" value="RNM03192.1"/>
    <property type="molecule type" value="Genomic_DNA"/>
</dbReference>
<evidence type="ECO:0000313" key="2">
    <source>
        <dbReference type="Proteomes" id="UP000271222"/>
    </source>
</evidence>
<organism evidence="1 2">
    <name type="scientific">Ralstonia pseudosolanacearum</name>
    <dbReference type="NCBI Taxonomy" id="1310165"/>
    <lineage>
        <taxon>Bacteria</taxon>
        <taxon>Pseudomonadati</taxon>
        <taxon>Pseudomonadota</taxon>
        <taxon>Betaproteobacteria</taxon>
        <taxon>Burkholderiales</taxon>
        <taxon>Burkholderiaceae</taxon>
        <taxon>Ralstonia</taxon>
        <taxon>Ralstonia solanacearum species complex</taxon>
    </lineage>
</organism>
<sequence>MWENRGVLPVIVLWVIALLVCAATIPQVSASAWYQAGTGETSLLYRRMPDEDGCRSVSAAADATVCVRGVDLPGTALAN</sequence>
<name>A0A454TM32_9RALS</name>
<reference evidence="1 2" key="1">
    <citation type="submission" date="2018-10" db="EMBL/GenBank/DDBJ databases">
        <title>Draft Genome Sequence of Ralstonia pseudosolanacearum (R. solanacearum phylotype I) Strain Tg03 Isolated from Luffa cylindrica in China.</title>
        <authorList>
            <person name="Yuan G.-Q."/>
            <person name="Li Q.-Q."/>
            <person name="Zhang Y.-W."/>
        </authorList>
    </citation>
    <scope>NUCLEOTIDE SEQUENCE [LARGE SCALE GENOMIC DNA]</scope>
    <source>
        <strain evidence="1 2">Tg03</strain>
    </source>
</reference>
<protein>
    <submittedName>
        <fullName evidence="1">Uncharacterized protein</fullName>
    </submittedName>
</protein>
<evidence type="ECO:0000313" key="1">
    <source>
        <dbReference type="EMBL" id="RNM03192.1"/>
    </source>
</evidence>
<comment type="caution">
    <text evidence="1">The sequence shown here is derived from an EMBL/GenBank/DDBJ whole genome shotgun (WGS) entry which is preliminary data.</text>
</comment>
<dbReference type="AlphaFoldDB" id="A0A454TM32"/>
<gene>
    <name evidence="1" type="ORF">EGA29_19050</name>
</gene>
<dbReference type="Proteomes" id="UP000271222">
    <property type="component" value="Unassembled WGS sequence"/>
</dbReference>
<proteinExistence type="predicted"/>